<keyword evidence="3" id="KW-1185">Reference proteome</keyword>
<keyword evidence="1" id="KW-1133">Transmembrane helix</keyword>
<keyword evidence="1" id="KW-0812">Transmembrane</keyword>
<proteinExistence type="predicted"/>
<feature type="transmembrane region" description="Helical" evidence="1">
    <location>
        <begin position="268"/>
        <end position="289"/>
    </location>
</feature>
<feature type="transmembrane region" description="Helical" evidence="1">
    <location>
        <begin position="226"/>
        <end position="256"/>
    </location>
</feature>
<reference evidence="2 3" key="1">
    <citation type="submission" date="2017-08" db="EMBL/GenBank/DDBJ databases">
        <title>The complete genome sequence of Nocardiopsis gilva YIM 90087.</title>
        <authorList>
            <person name="Yin M."/>
            <person name="Tang S."/>
        </authorList>
    </citation>
    <scope>NUCLEOTIDE SEQUENCE [LARGE SCALE GENOMIC DNA]</scope>
    <source>
        <strain evidence="2 3">YIM 90087</strain>
    </source>
</reference>
<feature type="transmembrane region" description="Helical" evidence="1">
    <location>
        <begin position="182"/>
        <end position="214"/>
    </location>
</feature>
<feature type="transmembrane region" description="Helical" evidence="1">
    <location>
        <begin position="81"/>
        <end position="99"/>
    </location>
</feature>
<protein>
    <submittedName>
        <fullName evidence="2">Uncharacterized protein</fullName>
    </submittedName>
</protein>
<keyword evidence="1" id="KW-0472">Membrane</keyword>
<evidence type="ECO:0000256" key="1">
    <source>
        <dbReference type="SAM" id="Phobius"/>
    </source>
</evidence>
<feature type="transmembrane region" description="Helical" evidence="1">
    <location>
        <begin position="111"/>
        <end position="135"/>
    </location>
</feature>
<organism evidence="2 3">
    <name type="scientific">Nocardiopsis gilva YIM 90087</name>
    <dbReference type="NCBI Taxonomy" id="1235441"/>
    <lineage>
        <taxon>Bacteria</taxon>
        <taxon>Bacillati</taxon>
        <taxon>Actinomycetota</taxon>
        <taxon>Actinomycetes</taxon>
        <taxon>Streptosporangiales</taxon>
        <taxon>Nocardiopsidaceae</taxon>
        <taxon>Nocardiopsis</taxon>
    </lineage>
</organism>
<feature type="transmembrane region" description="Helical" evidence="1">
    <location>
        <begin position="356"/>
        <end position="379"/>
    </location>
</feature>
<dbReference type="AlphaFoldDB" id="A0A223S9D0"/>
<evidence type="ECO:0000313" key="3">
    <source>
        <dbReference type="Proteomes" id="UP000215005"/>
    </source>
</evidence>
<feature type="transmembrane region" description="Helical" evidence="1">
    <location>
        <begin position="400"/>
        <end position="423"/>
    </location>
</feature>
<dbReference type="RefSeq" id="WP_017619273.1">
    <property type="nucleotide sequence ID" value="NZ_ANBG01000232.1"/>
</dbReference>
<feature type="transmembrane region" description="Helical" evidence="1">
    <location>
        <begin position="296"/>
        <end position="313"/>
    </location>
</feature>
<feature type="transmembrane region" description="Helical" evidence="1">
    <location>
        <begin position="46"/>
        <end position="69"/>
    </location>
</feature>
<name>A0A223S9D0_9ACTN</name>
<dbReference type="Proteomes" id="UP000215005">
    <property type="component" value="Chromosome"/>
</dbReference>
<sequence>MLDDPRLLAAVSSIDLVIAGIALGAAQRHLGPVTDNVIFSSSGKLLSASLVGAPVGALVAAIVWTAIYAAPNDRHRWRGTAAALTAGTLLGLAFPHPAGSAWTDVLMEHPVLGLVPVTVLWGVCLVFLKWAALCARTWLDAAGRERTMCVAGIVCAAVAFGCMFGMWTLFRRVLEAEASSGWFSLWAALVPIAASPALPPAVGCVTAFLFVGLVRRSNVRGPADRPLLPIFAACAVVLGHVGLLVASIVVFAVNGIGQVGGVTIADVFSVLMLLTVGLAGAISVALGAWSGGRGRLGVALCTAAVFVLTAAALQPGLHELTLQGARCLFVDNSLSCWGRTGMGMVTTYSDEPFIKLGLPVALAVGCGGATFGSGLRGLAARWRRSPPVGRTSRTPRRTRHTVSAVTAVVATALVVGSILGATLGPRSGRSAEELAELRSQVEPATVSRAAACEKATVSRNVAFDSGSVTLASSSDEVLAAFGRTMLDGAALTDERLFNAAHRYCRVRERGQ</sequence>
<feature type="transmembrane region" description="Helical" evidence="1">
    <location>
        <begin position="7"/>
        <end position="26"/>
    </location>
</feature>
<dbReference type="EMBL" id="CP022753">
    <property type="protein sequence ID" value="ASU84734.1"/>
    <property type="molecule type" value="Genomic_DNA"/>
</dbReference>
<evidence type="ECO:0000313" key="2">
    <source>
        <dbReference type="EMBL" id="ASU84734.1"/>
    </source>
</evidence>
<gene>
    <name evidence="2" type="ORF">CDO52_19730</name>
</gene>
<feature type="transmembrane region" description="Helical" evidence="1">
    <location>
        <begin position="147"/>
        <end position="170"/>
    </location>
</feature>
<accession>A0A223S9D0</accession>
<dbReference type="KEGG" id="ngv:CDO52_19730"/>